<dbReference type="Gene3D" id="3.10.490.10">
    <property type="entry name" value="Gamma-glutamyl cyclotransferase-like"/>
    <property type="match status" value="1"/>
</dbReference>
<dbReference type="RefSeq" id="WP_093407708.1">
    <property type="nucleotide sequence ID" value="NZ_FOVL01000007.1"/>
</dbReference>
<dbReference type="AlphaFoldDB" id="A0A1I4ZRA9"/>
<sequence length="211" mass="24380">MPKEEQRVWYACYGSNLLEERFRCYIGGGQPKGAHRIYPGCTNKTFPTGTKGLIINREMYFAKSSKTWSGGGAAFIKSEFDKNVETLGRMYLIIRQQFIDLVQQEIKFEGEFDINLEKVIEEGSLDMKNDSWYGQIIYLGDEEGHPIFTFTNEEYLENEINAPNEHYLKIIIEGLKQTYKLSPSEIQKYLENKTGIKGFPIEKDFPELIGN</sequence>
<accession>A0A1I4ZRA9</accession>
<dbReference type="Proteomes" id="UP000199153">
    <property type="component" value="Unassembled WGS sequence"/>
</dbReference>
<dbReference type="EMBL" id="FOVL01000007">
    <property type="protein sequence ID" value="SFN52519.1"/>
    <property type="molecule type" value="Genomic_DNA"/>
</dbReference>
<keyword evidence="2" id="KW-1185">Reference proteome</keyword>
<dbReference type="OrthoDB" id="8538589at2"/>
<name>A0A1I4ZRA9_9FLAO</name>
<evidence type="ECO:0000313" key="1">
    <source>
        <dbReference type="EMBL" id="SFN52519.1"/>
    </source>
</evidence>
<gene>
    <name evidence="1" type="ORF">SAMN05660413_01444</name>
</gene>
<evidence type="ECO:0000313" key="2">
    <source>
        <dbReference type="Proteomes" id="UP000199153"/>
    </source>
</evidence>
<proteinExistence type="predicted"/>
<dbReference type="STRING" id="287099.SAMN05660413_01444"/>
<protein>
    <recommendedName>
        <fullName evidence="3">Histone deacetylase</fullName>
    </recommendedName>
</protein>
<reference evidence="1 2" key="1">
    <citation type="submission" date="2016-10" db="EMBL/GenBank/DDBJ databases">
        <authorList>
            <person name="de Groot N.N."/>
        </authorList>
    </citation>
    <scope>NUCLEOTIDE SEQUENCE [LARGE SCALE GENOMIC DNA]</scope>
    <source>
        <strain evidence="1 2">DSM 17794</strain>
    </source>
</reference>
<evidence type="ECO:0008006" key="3">
    <source>
        <dbReference type="Google" id="ProtNLM"/>
    </source>
</evidence>
<organism evidence="1 2">
    <name type="scientific">Salegentibacter flavus</name>
    <dbReference type="NCBI Taxonomy" id="287099"/>
    <lineage>
        <taxon>Bacteria</taxon>
        <taxon>Pseudomonadati</taxon>
        <taxon>Bacteroidota</taxon>
        <taxon>Flavobacteriia</taxon>
        <taxon>Flavobacteriales</taxon>
        <taxon>Flavobacteriaceae</taxon>
        <taxon>Salegentibacter</taxon>
    </lineage>
</organism>